<name>A0A845UDR2_9PROT</name>
<evidence type="ECO:0000313" key="1">
    <source>
        <dbReference type="EMBL" id="NDU43485.1"/>
    </source>
</evidence>
<dbReference type="AlphaFoldDB" id="A0A845UDR2"/>
<protein>
    <submittedName>
        <fullName evidence="1">Uncharacterized protein</fullName>
    </submittedName>
</protein>
<dbReference type="EMBL" id="WNJL01000037">
    <property type="protein sequence ID" value="NDU43485.1"/>
    <property type="molecule type" value="Genomic_DNA"/>
</dbReference>
<comment type="caution">
    <text evidence="1">The sequence shown here is derived from an EMBL/GenBank/DDBJ whole genome shotgun (WGS) entry which is preliminary data.</text>
</comment>
<accession>A0A845UDR2</accession>
<dbReference type="InterPro" id="IPR053842">
    <property type="entry name" value="NikA-like"/>
</dbReference>
<dbReference type="Pfam" id="PF21983">
    <property type="entry name" value="NikA-like"/>
    <property type="match status" value="1"/>
</dbReference>
<gene>
    <name evidence="1" type="ORF">GL267_12860</name>
</gene>
<sequence>MAKNIRKNFTIRLTDAEREALTKESEMLGMSPTEYIRTLMMHGKSRLYIEYLHGLVEQINVSMREIAEQKAAPESTALSPAAASTSPDVLQRILTGLQVLHTKMAQSEEKIEHIEGFVDARVGLFPNDMNALGLDYTKIGKDGLKTYAKRFQGVKP</sequence>
<proteinExistence type="predicted"/>
<reference evidence="1" key="1">
    <citation type="submission" date="2019-11" db="EMBL/GenBank/DDBJ databases">
        <title>Acidithiobacillus ferrianus sp. nov.: a facultatively anaerobic and extremely acidophilic chemolithoautotroph.</title>
        <authorList>
            <person name="Norris P.R."/>
            <person name="Falagan C."/>
            <person name="Moya-Beltran A."/>
            <person name="Castro M."/>
            <person name="Quatrini R."/>
            <person name="Johnson D.B."/>
        </authorList>
    </citation>
    <scope>NUCLEOTIDE SEQUENCE [LARGE SCALE GENOMIC DNA]</scope>
    <source>
        <strain evidence="1">MG</strain>
    </source>
</reference>
<dbReference type="RefSeq" id="WP_163098672.1">
    <property type="nucleotide sequence ID" value="NZ_CP127523.1"/>
</dbReference>
<organism evidence="1">
    <name type="scientific">Acidithiobacillus ferrianus</name>
    <dbReference type="NCBI Taxonomy" id="2678518"/>
    <lineage>
        <taxon>Bacteria</taxon>
        <taxon>Pseudomonadati</taxon>
        <taxon>Pseudomonadota</taxon>
        <taxon>Acidithiobacillia</taxon>
        <taxon>Acidithiobacillales</taxon>
        <taxon>Acidithiobacillaceae</taxon>
        <taxon>Acidithiobacillus</taxon>
    </lineage>
</organism>